<comment type="similarity">
    <text evidence="1 2">Belongs to the outer membrane factor (OMF) (TC 1.B.17) family.</text>
</comment>
<dbReference type="Pfam" id="PF02321">
    <property type="entry name" value="OEP"/>
    <property type="match status" value="2"/>
</dbReference>
<accession>A0ABV9F065</accession>
<dbReference type="InterPro" id="IPR003423">
    <property type="entry name" value="OMP_efflux"/>
</dbReference>
<gene>
    <name evidence="3" type="ORF">ACFO3E_12465</name>
</gene>
<dbReference type="InterPro" id="IPR010131">
    <property type="entry name" value="MdtP/NodT-like"/>
</dbReference>
<proteinExistence type="inferred from homology"/>
<keyword evidence="2" id="KW-0472">Membrane</keyword>
<keyword evidence="2" id="KW-0564">Palmitate</keyword>
<reference evidence="4" key="1">
    <citation type="journal article" date="2019" name="Int. J. Syst. Evol. Microbiol.">
        <title>The Global Catalogue of Microorganisms (GCM) 10K type strain sequencing project: providing services to taxonomists for standard genome sequencing and annotation.</title>
        <authorList>
            <consortium name="The Broad Institute Genomics Platform"/>
            <consortium name="The Broad Institute Genome Sequencing Center for Infectious Disease"/>
            <person name="Wu L."/>
            <person name="Ma J."/>
        </authorList>
    </citation>
    <scope>NUCLEOTIDE SEQUENCE [LARGE SCALE GENOMIC DNA]</scope>
    <source>
        <strain evidence="4">NBRC 103632</strain>
    </source>
</reference>
<keyword evidence="2" id="KW-0449">Lipoprotein</keyword>
<evidence type="ECO:0000313" key="4">
    <source>
        <dbReference type="Proteomes" id="UP001595957"/>
    </source>
</evidence>
<comment type="caution">
    <text evidence="3">The sequence shown here is derived from an EMBL/GenBank/DDBJ whole genome shotgun (WGS) entry which is preliminary data.</text>
</comment>
<dbReference type="NCBIfam" id="TIGR01845">
    <property type="entry name" value="outer_NodT"/>
    <property type="match status" value="1"/>
</dbReference>
<dbReference type="Proteomes" id="UP001595957">
    <property type="component" value="Unassembled WGS sequence"/>
</dbReference>
<evidence type="ECO:0000256" key="2">
    <source>
        <dbReference type="RuleBase" id="RU362097"/>
    </source>
</evidence>
<comment type="subcellular location">
    <subcellularLocation>
        <location evidence="2">Cell membrane</location>
        <topology evidence="2">Lipid-anchor</topology>
    </subcellularLocation>
</comment>
<dbReference type="SUPFAM" id="SSF56954">
    <property type="entry name" value="Outer membrane efflux proteins (OEP)"/>
    <property type="match status" value="1"/>
</dbReference>
<protein>
    <submittedName>
        <fullName evidence="3">Efflux transporter outer membrane subunit</fullName>
    </submittedName>
</protein>
<dbReference type="Gene3D" id="2.20.200.10">
    <property type="entry name" value="Outer membrane efflux proteins (OEP)"/>
    <property type="match status" value="1"/>
</dbReference>
<name>A0ABV9F065_9SPHN</name>
<keyword evidence="2" id="KW-0812">Transmembrane</keyword>
<keyword evidence="4" id="KW-1185">Reference proteome</keyword>
<sequence length="492" mass="52303">MIGVRRLPPLGLRSSLLLLCAALCGCAPSIELARPKLALPERFEAAPATGAASEPLDRWWDRFADPQLSALVDEALAYNTDARSAYFRLREARAIRDQSLSQRLPTGAVSGSAKVQDGSQLSGTDVFGSTARSDSQSLSFSPSWELDLFGRLAAIGEGARASYVAAAYDYHAARLSLAADVASALFDARGLAVQRDDAQEVLRIARDLARASELGRDHGLVAAGETARLEGDVASAQAELTRVETALRNAKRSLLVLVGRPDARTESLPIEARLDTPPPVPPILPATLLTRRPDVLAAEARLAAAASAVQVDRLALFPRFTLQGTGSISRTSGALGGVSSLWSLGAGLSLPILDRTRLMAQLRATQAQGEQAVISYEAAVQAAFRDADIALALVAADRTRLTDLARAEERARFAFSTGRKGYQAGLTDLTTLLQSEQTWRAARRALTTARTRALNNIVAACRTLGGGWSPDDPATAPDQPAIILPIQSKEMP</sequence>
<dbReference type="PROSITE" id="PS51257">
    <property type="entry name" value="PROKAR_LIPOPROTEIN"/>
    <property type="match status" value="1"/>
</dbReference>
<dbReference type="RefSeq" id="WP_066531474.1">
    <property type="nucleotide sequence ID" value="NZ_JBHSFZ010000025.1"/>
</dbReference>
<organism evidence="3 4">
    <name type="scientific">Sphingobium tyrosinilyticum</name>
    <dbReference type="NCBI Taxonomy" id="2715436"/>
    <lineage>
        <taxon>Bacteria</taxon>
        <taxon>Pseudomonadati</taxon>
        <taxon>Pseudomonadota</taxon>
        <taxon>Alphaproteobacteria</taxon>
        <taxon>Sphingomonadales</taxon>
        <taxon>Sphingomonadaceae</taxon>
        <taxon>Sphingobium</taxon>
    </lineage>
</organism>
<dbReference type="Gene3D" id="1.20.1600.10">
    <property type="entry name" value="Outer membrane efflux proteins (OEP)"/>
    <property type="match status" value="1"/>
</dbReference>
<dbReference type="PANTHER" id="PTHR30203">
    <property type="entry name" value="OUTER MEMBRANE CATION EFFLUX PROTEIN"/>
    <property type="match status" value="1"/>
</dbReference>
<dbReference type="EMBL" id="JBHSFZ010000025">
    <property type="protein sequence ID" value="MFC4595002.1"/>
    <property type="molecule type" value="Genomic_DNA"/>
</dbReference>
<keyword evidence="2" id="KW-1134">Transmembrane beta strand</keyword>
<evidence type="ECO:0000313" key="3">
    <source>
        <dbReference type="EMBL" id="MFC4595002.1"/>
    </source>
</evidence>
<evidence type="ECO:0000256" key="1">
    <source>
        <dbReference type="ARBA" id="ARBA00007613"/>
    </source>
</evidence>